<proteinExistence type="predicted"/>
<dbReference type="EMBL" id="FOZL01000001">
    <property type="protein sequence ID" value="SFS04335.1"/>
    <property type="molecule type" value="Genomic_DNA"/>
</dbReference>
<reference evidence="1 2" key="1">
    <citation type="submission" date="2016-10" db="EMBL/GenBank/DDBJ databases">
        <authorList>
            <person name="de Groot N.N."/>
        </authorList>
    </citation>
    <scope>NUCLEOTIDE SEQUENCE [LARGE SCALE GENOMIC DNA]</scope>
    <source>
        <strain evidence="1 2">DSM 21001</strain>
    </source>
</reference>
<evidence type="ECO:0000313" key="2">
    <source>
        <dbReference type="Proteomes" id="UP000199024"/>
    </source>
</evidence>
<dbReference type="AlphaFoldDB" id="A0A1I6LLI1"/>
<dbReference type="Proteomes" id="UP000199024">
    <property type="component" value="Unassembled WGS sequence"/>
</dbReference>
<protein>
    <submittedName>
        <fullName evidence="1">Uncharacterized protein</fullName>
    </submittedName>
</protein>
<dbReference type="STRING" id="474950.SAMN05421771_0901"/>
<organism evidence="1 2">
    <name type="scientific">Granulicella pectinivorans</name>
    <dbReference type="NCBI Taxonomy" id="474950"/>
    <lineage>
        <taxon>Bacteria</taxon>
        <taxon>Pseudomonadati</taxon>
        <taxon>Acidobacteriota</taxon>
        <taxon>Terriglobia</taxon>
        <taxon>Terriglobales</taxon>
        <taxon>Acidobacteriaceae</taxon>
        <taxon>Granulicella</taxon>
    </lineage>
</organism>
<gene>
    <name evidence="1" type="ORF">SAMN05421771_0901</name>
</gene>
<sequence length="38" mass="4125">MKHPIEFEQEEDGLWLSSHTAAASHVGAVSLAECCPGW</sequence>
<keyword evidence="2" id="KW-1185">Reference proteome</keyword>
<name>A0A1I6LLI1_9BACT</name>
<accession>A0A1I6LLI1</accession>
<evidence type="ECO:0000313" key="1">
    <source>
        <dbReference type="EMBL" id="SFS04335.1"/>
    </source>
</evidence>